<dbReference type="EMBL" id="CP002100">
    <property type="protein sequence ID" value="ADN50331.1"/>
    <property type="molecule type" value="Genomic_DNA"/>
</dbReference>
<gene>
    <name evidence="2" type="ordered locus">Vdis_0941</name>
</gene>
<reference evidence="2 3" key="1">
    <citation type="journal article" date="2010" name="Stand. Genomic Sci.">
        <title>Complete genome sequence of Vulcanisaeta distributa type strain (IC-017).</title>
        <authorList>
            <person name="Mavromatis K."/>
            <person name="Sikorski J."/>
            <person name="Pabst E."/>
            <person name="Teshima H."/>
            <person name="Lapidus A."/>
            <person name="Lucas S."/>
            <person name="Nolan M."/>
            <person name="Glavina Del Rio T."/>
            <person name="Cheng J.F."/>
            <person name="Bruce D."/>
            <person name="Goodwin L."/>
            <person name="Pitluck S."/>
            <person name="Liolios K."/>
            <person name="Ivanova N."/>
            <person name="Mikhailova N."/>
            <person name="Pati A."/>
            <person name="Chen A."/>
            <person name="Palaniappan K."/>
            <person name="Land M."/>
            <person name="Hauser L."/>
            <person name="Chang Y.J."/>
            <person name="Jeffries C.D."/>
            <person name="Rohde M."/>
            <person name="Spring S."/>
            <person name="Goker M."/>
            <person name="Wirth R."/>
            <person name="Woyke T."/>
            <person name="Bristow J."/>
            <person name="Eisen J.A."/>
            <person name="Markowitz V."/>
            <person name="Hugenholtz P."/>
            <person name="Klenk H.P."/>
            <person name="Kyrpides N.C."/>
        </authorList>
    </citation>
    <scope>NUCLEOTIDE SEQUENCE [LARGE SCALE GENOMIC DNA]</scope>
    <source>
        <strain evidence="3">DSM 14429 / JCM 11212 / NBRC 100878 / IC-017</strain>
    </source>
</reference>
<evidence type="ECO:0000313" key="2">
    <source>
        <dbReference type="EMBL" id="ADN50331.1"/>
    </source>
</evidence>
<feature type="transmembrane region" description="Helical" evidence="1">
    <location>
        <begin position="121"/>
        <end position="138"/>
    </location>
</feature>
<name>E1QPN5_VULDI</name>
<evidence type="ECO:0000256" key="1">
    <source>
        <dbReference type="SAM" id="Phobius"/>
    </source>
</evidence>
<keyword evidence="1" id="KW-1133">Transmembrane helix</keyword>
<dbReference type="RefSeq" id="WP_013336056.1">
    <property type="nucleotide sequence ID" value="NC_014537.1"/>
</dbReference>
<dbReference type="STRING" id="572478.Vdis_0941"/>
<feature type="transmembrane region" description="Helical" evidence="1">
    <location>
        <begin position="62"/>
        <end position="81"/>
    </location>
</feature>
<organism evidence="2 3">
    <name type="scientific">Vulcanisaeta distributa (strain DSM 14429 / JCM 11212 / NBRC 100878 / IC-017)</name>
    <dbReference type="NCBI Taxonomy" id="572478"/>
    <lineage>
        <taxon>Archaea</taxon>
        <taxon>Thermoproteota</taxon>
        <taxon>Thermoprotei</taxon>
        <taxon>Thermoproteales</taxon>
        <taxon>Thermoproteaceae</taxon>
        <taxon>Vulcanisaeta</taxon>
    </lineage>
</organism>
<feature type="transmembrane region" description="Helical" evidence="1">
    <location>
        <begin position="150"/>
        <end position="172"/>
    </location>
</feature>
<feature type="transmembrane region" description="Helical" evidence="1">
    <location>
        <begin position="179"/>
        <end position="204"/>
    </location>
</feature>
<dbReference type="Pfam" id="PF06168">
    <property type="entry name" value="DUF981"/>
    <property type="match status" value="1"/>
</dbReference>
<dbReference type="KEGG" id="vdi:Vdis_0941"/>
<dbReference type="OrthoDB" id="57193at2157"/>
<feature type="transmembrane region" description="Helical" evidence="1">
    <location>
        <begin position="12"/>
        <end position="32"/>
    </location>
</feature>
<reference evidence="3" key="2">
    <citation type="journal article" date="2010" name="Stand. Genomic Sci.">
        <title>Complete genome sequence of Vulcanisaeta distributa type strain (IC-017T).</title>
        <authorList>
            <person name="Mavromatis K."/>
            <person name="Sikorski J."/>
            <person name="Pabst E."/>
            <person name="Teshima H."/>
            <person name="Lapidus A."/>
            <person name="Lucas S."/>
            <person name="Nolan M."/>
            <person name="Glavina Del Rio T."/>
            <person name="Cheng J."/>
            <person name="Bruce D."/>
            <person name="Goodwin L."/>
            <person name="Pitluck S."/>
            <person name="Liolios K."/>
            <person name="Ivanova N."/>
            <person name="Mikhailova N."/>
            <person name="Pati A."/>
            <person name="Chen A."/>
            <person name="Palaniappan K."/>
            <person name="Land M."/>
            <person name="Hauser L."/>
            <person name="Chang Y."/>
            <person name="Jeffries C."/>
            <person name="Rohde M."/>
            <person name="Spring S."/>
            <person name="Goker M."/>
            <person name="Wirth R."/>
            <person name="Woyke T."/>
            <person name="Bristow J."/>
            <person name="Eisen J."/>
            <person name="Markowitz V."/>
            <person name="Hugenholtz P."/>
            <person name="Klenk H."/>
            <person name="Kyrpides N."/>
        </authorList>
    </citation>
    <scope>NUCLEOTIDE SEQUENCE [LARGE SCALE GENOMIC DNA]</scope>
    <source>
        <strain evidence="3">DSM 14429 / JCM 11212 / NBRC 100878 / IC-017</strain>
    </source>
</reference>
<evidence type="ECO:0008006" key="4">
    <source>
        <dbReference type="Google" id="ProtNLM"/>
    </source>
</evidence>
<dbReference type="HOGENOM" id="CLU_113596_0_0_2"/>
<keyword evidence="1" id="KW-0812">Transmembrane</keyword>
<dbReference type="GeneID" id="9751870"/>
<proteinExistence type="predicted"/>
<dbReference type="AlphaFoldDB" id="E1QPN5"/>
<keyword evidence="3" id="KW-1185">Reference proteome</keyword>
<dbReference type="InterPro" id="IPR009324">
    <property type="entry name" value="DUF981"/>
</dbReference>
<keyword evidence="1" id="KW-0472">Membrane</keyword>
<feature type="transmembrane region" description="Helical" evidence="1">
    <location>
        <begin position="93"/>
        <end position="114"/>
    </location>
</feature>
<dbReference type="eggNOG" id="arCOG04349">
    <property type="taxonomic scope" value="Archaea"/>
</dbReference>
<sequence>MAGLFMDTLDIWLMTLGITLITAAYGVFMNFVRKPRIATDGARAETVERTQEVTVCFNVNRCLSLFFISVGIYALITGLWATMTWPLPGPYNIIFSDAWPIFGLVSLMLGLAMYIGADLRYLALPIVLFSIPVIVYGVDILVHGLTAEPLFASAMYILLGLAMLISPGAMLPRGNVGRYVGVIVMILLILSGILAFFIGISATFEHTLIWSKWAPWYGVSG</sequence>
<accession>E1QPN5</accession>
<dbReference type="Proteomes" id="UP000006681">
    <property type="component" value="Chromosome"/>
</dbReference>
<protein>
    <recommendedName>
        <fullName evidence="4">DUF981 family protein</fullName>
    </recommendedName>
</protein>
<evidence type="ECO:0000313" key="3">
    <source>
        <dbReference type="Proteomes" id="UP000006681"/>
    </source>
</evidence>